<keyword evidence="1" id="KW-0812">Transmembrane</keyword>
<evidence type="ECO:0000313" key="3">
    <source>
        <dbReference type="Proteomes" id="UP000078348"/>
    </source>
</evidence>
<dbReference type="EMBL" id="LXWW01000558">
    <property type="protein sequence ID" value="OAO12216.1"/>
    <property type="molecule type" value="Genomic_DNA"/>
</dbReference>
<dbReference type="GO" id="GO:0005743">
    <property type="term" value="C:mitochondrial inner membrane"/>
    <property type="evidence" value="ECO:0007669"/>
    <property type="project" value="TreeGrafter"/>
</dbReference>
<dbReference type="Pfam" id="PF08695">
    <property type="entry name" value="Coa1"/>
    <property type="match status" value="2"/>
</dbReference>
<keyword evidence="1" id="KW-0472">Membrane</keyword>
<dbReference type="AlphaFoldDB" id="A0A196S776"/>
<feature type="transmembrane region" description="Helical" evidence="1">
    <location>
        <begin position="73"/>
        <end position="94"/>
    </location>
</feature>
<reference evidence="2 3" key="1">
    <citation type="submission" date="2016-05" db="EMBL/GenBank/DDBJ databases">
        <title>Nuclear genome of Blastocystis sp. subtype 1 NandII.</title>
        <authorList>
            <person name="Gentekaki E."/>
            <person name="Curtis B."/>
            <person name="Stairs C."/>
            <person name="Eme L."/>
            <person name="Herman E."/>
            <person name="Klimes V."/>
            <person name="Arias M.C."/>
            <person name="Elias M."/>
            <person name="Hilliou F."/>
            <person name="Klute M."/>
            <person name="Malik S.-B."/>
            <person name="Pightling A."/>
            <person name="Rachubinski R."/>
            <person name="Salas D."/>
            <person name="Schlacht A."/>
            <person name="Suga H."/>
            <person name="Archibald J."/>
            <person name="Ball S.G."/>
            <person name="Clark G."/>
            <person name="Dacks J."/>
            <person name="Van Der Giezen M."/>
            <person name="Tsaousis A."/>
            <person name="Roger A."/>
        </authorList>
    </citation>
    <scope>NUCLEOTIDE SEQUENCE [LARGE SCALE GENOMIC DNA]</scope>
    <source>
        <strain evidence="3">ATCC 50177 / NandII</strain>
    </source>
</reference>
<evidence type="ECO:0000313" key="2">
    <source>
        <dbReference type="EMBL" id="OAO12216.1"/>
    </source>
</evidence>
<evidence type="ECO:0000256" key="1">
    <source>
        <dbReference type="SAM" id="Phobius"/>
    </source>
</evidence>
<comment type="caution">
    <text evidence="2">The sequence shown here is derived from an EMBL/GenBank/DDBJ whole genome shotgun (WGS) entry which is preliminary data.</text>
</comment>
<dbReference type="PANTHER" id="PTHR28523">
    <property type="entry name" value="CYTOCHROME C OXIDASE ASSEMBLY FACTOR 1"/>
    <property type="match status" value="1"/>
</dbReference>
<feature type="transmembrane region" description="Helical" evidence="1">
    <location>
        <begin position="238"/>
        <end position="261"/>
    </location>
</feature>
<keyword evidence="3" id="KW-1185">Reference proteome</keyword>
<organism evidence="2 3">
    <name type="scientific">Blastocystis sp. subtype 1 (strain ATCC 50177 / NandII)</name>
    <dbReference type="NCBI Taxonomy" id="478820"/>
    <lineage>
        <taxon>Eukaryota</taxon>
        <taxon>Sar</taxon>
        <taxon>Stramenopiles</taxon>
        <taxon>Bigyra</taxon>
        <taxon>Opalozoa</taxon>
        <taxon>Opalinata</taxon>
        <taxon>Blastocystidae</taxon>
        <taxon>Blastocystis</taxon>
    </lineage>
</organism>
<accession>A0A196S776</accession>
<dbReference type="PANTHER" id="PTHR28523:SF1">
    <property type="entry name" value="CYTOCHROME C OXIDASE ASSEMBLY FACTOR 1"/>
    <property type="match status" value="1"/>
</dbReference>
<sequence length="353" mass="38826">MNPISFSRALRNSGLLAKSSRFYVRDYSSLIVNRSLLCPCYSGYNALPRTLPAKGFRRFYSSDSAFNLPTRTFTFFVLSSLGIVGGFYVISYSLRQSNVFKATVDLVERCPTVIEMVGEPMERKGMVKGKMAKGIADMHFMVKGPKGQAEISLTGTLKEGSKTEYDLGSITARKRSKDEENIVTIYEDGKPTVAFLPRLSEALSTPEHGSSAEGDAIAVEKSEKSEKQQNGFLLNKPWYYRVGLAVAAGAVMGIILSLMIMSSRQAPKSSSAYQSLMVLLRENAVAKEVLGDNIKTMGKMVGQSEESWANFSIKMGGKKGNATVNCQAFRQGDSWRFTVVSLDTSKGRVYLCK</sequence>
<dbReference type="GO" id="GO:0033617">
    <property type="term" value="P:mitochondrial respiratory chain complex IV assembly"/>
    <property type="evidence" value="ECO:0007669"/>
    <property type="project" value="InterPro"/>
</dbReference>
<name>A0A196S776_BLAHN</name>
<proteinExistence type="predicted"/>
<dbReference type="InterPro" id="IPR042432">
    <property type="entry name" value="Coa1_fungi"/>
</dbReference>
<protein>
    <submittedName>
        <fullName evidence="2">Uncharacterized protein</fullName>
    </submittedName>
</protein>
<gene>
    <name evidence="2" type="ORF">AV274_6096</name>
</gene>
<keyword evidence="1" id="KW-1133">Transmembrane helix</keyword>
<dbReference type="InterPro" id="IPR014807">
    <property type="entry name" value="Coa1"/>
</dbReference>
<dbReference type="Proteomes" id="UP000078348">
    <property type="component" value="Unassembled WGS sequence"/>
</dbReference>
<dbReference type="OrthoDB" id="10462056at2759"/>